<organism evidence="15 16">
    <name type="scientific">Tilletia controversa</name>
    <name type="common">dwarf bunt fungus</name>
    <dbReference type="NCBI Taxonomy" id="13291"/>
    <lineage>
        <taxon>Eukaryota</taxon>
        <taxon>Fungi</taxon>
        <taxon>Dikarya</taxon>
        <taxon>Basidiomycota</taxon>
        <taxon>Ustilaginomycotina</taxon>
        <taxon>Exobasidiomycetes</taxon>
        <taxon>Tilletiales</taxon>
        <taxon>Tilletiaceae</taxon>
        <taxon>Tilletia</taxon>
    </lineage>
</organism>
<proteinExistence type="predicted"/>
<dbReference type="CDD" id="cd04044">
    <property type="entry name" value="C2A_Tricalbin-like"/>
    <property type="match status" value="1"/>
</dbReference>
<gene>
    <name evidence="15" type="ORF">A4X06_0g6823</name>
</gene>
<feature type="domain" description="C2" evidence="13">
    <location>
        <begin position="505"/>
        <end position="628"/>
    </location>
</feature>
<dbReference type="CDD" id="cd04040">
    <property type="entry name" value="C2D_Tricalbin-like"/>
    <property type="match status" value="1"/>
</dbReference>
<feature type="domain" description="C2" evidence="13">
    <location>
        <begin position="1162"/>
        <end position="1281"/>
    </location>
</feature>
<dbReference type="GO" id="GO:0006869">
    <property type="term" value="P:lipid transport"/>
    <property type="evidence" value="ECO:0007669"/>
    <property type="project" value="UniProtKB-KW"/>
</dbReference>
<evidence type="ECO:0000256" key="2">
    <source>
        <dbReference type="ARBA" id="ARBA00022448"/>
    </source>
</evidence>
<dbReference type="Gene3D" id="2.60.40.150">
    <property type="entry name" value="C2 domain"/>
    <property type="match status" value="4"/>
</dbReference>
<reference evidence="15" key="2">
    <citation type="journal article" date="2019" name="IMA Fungus">
        <title>Genome sequencing and comparison of five Tilletia species to identify candidate genes for the detection of regulated species infecting wheat.</title>
        <authorList>
            <person name="Nguyen H.D.T."/>
            <person name="Sultana T."/>
            <person name="Kesanakurti P."/>
            <person name="Hambleton S."/>
        </authorList>
    </citation>
    <scope>NUCLEOTIDE SEQUENCE</scope>
    <source>
        <strain evidence="15">DAOMC 236426</strain>
    </source>
</reference>
<evidence type="ECO:0000256" key="4">
    <source>
        <dbReference type="ARBA" id="ARBA00022692"/>
    </source>
</evidence>
<dbReference type="InterPro" id="IPR017147">
    <property type="entry name" value="Tricalbin"/>
</dbReference>
<dbReference type="GO" id="GO:0061817">
    <property type="term" value="P:endoplasmic reticulum-plasma membrane tethering"/>
    <property type="evidence" value="ECO:0007669"/>
    <property type="project" value="InterPro"/>
</dbReference>
<dbReference type="InterPro" id="IPR037761">
    <property type="entry name" value="C2A_Tricalbin"/>
</dbReference>
<comment type="caution">
    <text evidence="15">The sequence shown here is derived from an EMBL/GenBank/DDBJ whole genome shotgun (WGS) entry which is preliminary data.</text>
</comment>
<keyword evidence="6" id="KW-0256">Endoplasmic reticulum</keyword>
<feature type="domain" description="SMP-LTD" evidence="14">
    <location>
        <begin position="309"/>
        <end position="514"/>
    </location>
</feature>
<evidence type="ECO:0000313" key="16">
    <source>
        <dbReference type="Proteomes" id="UP000077684"/>
    </source>
</evidence>
<evidence type="ECO:0000256" key="7">
    <source>
        <dbReference type="ARBA" id="ARBA00022989"/>
    </source>
</evidence>
<dbReference type="Proteomes" id="UP000077684">
    <property type="component" value="Unassembled WGS sequence"/>
</dbReference>
<feature type="domain" description="C2" evidence="13">
    <location>
        <begin position="787"/>
        <end position="911"/>
    </location>
</feature>
<dbReference type="InterPro" id="IPR035892">
    <property type="entry name" value="C2_domain_sf"/>
</dbReference>
<evidence type="ECO:0000256" key="6">
    <source>
        <dbReference type="ARBA" id="ARBA00022824"/>
    </source>
</evidence>
<keyword evidence="10 12" id="KW-0472">Membrane</keyword>
<dbReference type="Pfam" id="PF24920">
    <property type="entry name" value="C2_TCB1"/>
    <property type="match status" value="1"/>
</dbReference>
<dbReference type="InterPro" id="IPR037756">
    <property type="entry name" value="C2D_Tricalbin"/>
</dbReference>
<dbReference type="SMART" id="SM00239">
    <property type="entry name" value="C2"/>
    <property type="match status" value="4"/>
</dbReference>
<evidence type="ECO:0000256" key="10">
    <source>
        <dbReference type="ARBA" id="ARBA00023136"/>
    </source>
</evidence>
<evidence type="ECO:0000313" key="15">
    <source>
        <dbReference type="EMBL" id="KAE8242626.1"/>
    </source>
</evidence>
<dbReference type="GO" id="GO:0008289">
    <property type="term" value="F:lipid binding"/>
    <property type="evidence" value="ECO:0007669"/>
    <property type="project" value="UniProtKB-KW"/>
</dbReference>
<feature type="region of interest" description="Disordered" evidence="11">
    <location>
        <begin position="28"/>
        <end position="54"/>
    </location>
</feature>
<dbReference type="PIRSF" id="PIRSF037232">
    <property type="entry name" value="Tricalbin"/>
    <property type="match status" value="1"/>
</dbReference>
<feature type="region of interest" description="Disordered" evidence="11">
    <location>
        <begin position="113"/>
        <end position="155"/>
    </location>
</feature>
<keyword evidence="4 12" id="KW-0812">Transmembrane</keyword>
<keyword evidence="2" id="KW-0813">Transport</keyword>
<keyword evidence="16" id="KW-1185">Reference proteome</keyword>
<feature type="region of interest" description="Disordered" evidence="11">
    <location>
        <begin position="1418"/>
        <end position="1464"/>
    </location>
</feature>
<evidence type="ECO:0000256" key="11">
    <source>
        <dbReference type="SAM" id="MobiDB-lite"/>
    </source>
</evidence>
<reference evidence="15" key="1">
    <citation type="submission" date="2016-04" db="EMBL/GenBank/DDBJ databases">
        <authorList>
            <person name="Nguyen H.D."/>
            <person name="Samba Siva P."/>
            <person name="Cullis J."/>
            <person name="Levesque C.A."/>
            <person name="Hambleton S."/>
        </authorList>
    </citation>
    <scope>NUCLEOTIDE SEQUENCE</scope>
    <source>
        <strain evidence="15">DAOMC 236426</strain>
    </source>
</reference>
<evidence type="ECO:0000256" key="3">
    <source>
        <dbReference type="ARBA" id="ARBA00022553"/>
    </source>
</evidence>
<dbReference type="PROSITE" id="PS51847">
    <property type="entry name" value="SMP"/>
    <property type="match status" value="1"/>
</dbReference>
<sequence length="1464" mass="159124">MNTTGRDLEVWNACALASTSNGIHLDLDLADDSSDDDSDDSDDPSVAPQEKARRPYLICIASGTPLPIHTQVRSSDFGSATVQTDQGGPVQVAVPIADPKRVAAELANDSHAVSFKEDASPEEKARAALAQSSNVPGGSKKQPEETSGAGMVSDIGGHRVKATTNLDEIQRINELEKGEATAKGTAAQAAGVQLKDDVSVGWTGHRDSILKGAAAPGPDEEKLVPDHETKLVQKYVGDNYIGYFWWNGVAMVVTILSTYFATRFGGGLFSLLVIGAFCTTYYNASMRRTRQRARDDISRELQKRHMDTENESVHWMNYFLDRFWAIYEPILCATIIQVVDGILVAQCPTFLDSIRLTTFRLGTKAPHIEHVRSFSKTEDDIVQMDWKFAFTPNDVMDLTVRQNAMRANPKIVLTARLGRGKIGAGLPILVEDMMFKGSIRLKMKLISNYPHVQVVDFCFMEPPEFDYVLKPIGGNLLGFDVGVVPGLSNFIREQVHANLGPMMYYPNMFTIDLEQLLSGTPLDTACGVLQVTVFSARQLKATKFGGGQPDPYVAISIDDKDVLAKTKWKHSTINPQWKETKFILLNNLNGMLTFVLNDFNQHRADTRLGVASFDLKELEQDPEHELISTPVVFDAKDRGEIQYSLSYYPVIKPEKAEDGKEKPLPNTTSGVVRLSLFQAKELDKRTGLINEINPFARIRLNGQRIKDSKTVKRSHNPAFDINAEFLVTDRKHAVIGVEIIDDRELTGDAVVGQISIKLDDLLAAKDKQQDWFPLAKSKAGRLRMQAQWKPVQMSGSKNGGNGYQPAIGVVKFWLDKAIDVKNVEALTGGKSDPYVAIKLRGQVMAASTIVNNNLNPIFNEILYASVHNLREKITVEVLDYQNSGKDRSIGTIEVELATLAKKSEPGSTLPFESTGRQTIRARLNLGRGIYKGELLFDCQFLPGVQLKNAEFEGAGNEVAQKTMMGTDDGGDPDAPSSDDEAEEEAKHVREMSHASVKLGQDGEVTDKKVNGARRQGSIASIASVDTVATVSKNEGVLMSNQELLAAPAGVFVFNILGGNLARKNARLEIAFDDAYWPTYTTEPARTAHCTWDEVGEEVIKELDWSRIWLKLRSGSGDAESDAFAEFQGNTKDVLERALNKPAEFTLQNINGNGKSTITMACKYIPVDIHIEPVESVNNQGYLTVTILSAKNLRAADRNGKSDPYVKYRLNGKEVGKTKTIKKTLNPEWNEKLEEVTVPSRVAAESIIEVYDFDQVGAADPLGTAVCNLAELEPFQSVEKTLPLTGSGANTEPSFVTVRLVFRPEFVTGGRERKGTSIGRTFTQVGGVAGGVGKLGVKGVTGVAGGGLAVGKAGFGLGKGAVGLVTGRGHRKASSSGMPEDIPAVPVIPDSVDGMPAIMPDGLGGSAVAGMPLASGSNIAALQASPGRPNGEDGDDASFAESSHTGTPSKKKGSRFHNPFKKHDK</sequence>
<evidence type="ECO:0000256" key="8">
    <source>
        <dbReference type="ARBA" id="ARBA00023055"/>
    </source>
</evidence>
<evidence type="ECO:0000256" key="12">
    <source>
        <dbReference type="SAM" id="Phobius"/>
    </source>
</evidence>
<keyword evidence="5" id="KW-0677">Repeat</keyword>
<dbReference type="CDD" id="cd04052">
    <property type="entry name" value="C2B_Tricalbin-like"/>
    <property type="match status" value="1"/>
</dbReference>
<feature type="compositionally biased region" description="Acidic residues" evidence="11">
    <location>
        <begin position="968"/>
        <end position="983"/>
    </location>
</feature>
<dbReference type="InterPro" id="IPR031468">
    <property type="entry name" value="SMP_LBD"/>
</dbReference>
<dbReference type="SUPFAM" id="SSF49562">
    <property type="entry name" value="C2 domain (Calcium/lipid-binding domain, CaLB)"/>
    <property type="match status" value="4"/>
</dbReference>
<feature type="transmembrane region" description="Helical" evidence="12">
    <location>
        <begin position="267"/>
        <end position="284"/>
    </location>
</feature>
<keyword evidence="3" id="KW-0597">Phosphoprotein</keyword>
<evidence type="ECO:0000259" key="13">
    <source>
        <dbReference type="PROSITE" id="PS50004"/>
    </source>
</evidence>
<dbReference type="InterPro" id="IPR037765">
    <property type="entry name" value="C2B_Tricalbin"/>
</dbReference>
<feature type="domain" description="C2" evidence="13">
    <location>
        <begin position="637"/>
        <end position="772"/>
    </location>
</feature>
<dbReference type="InterPro" id="IPR052455">
    <property type="entry name" value="Tricalbin_domain"/>
</dbReference>
<comment type="subcellular location">
    <subcellularLocation>
        <location evidence="1">Endoplasmic reticulum membrane</location>
    </subcellularLocation>
</comment>
<dbReference type="GO" id="GO:0071944">
    <property type="term" value="C:cell periphery"/>
    <property type="evidence" value="ECO:0007669"/>
    <property type="project" value="UniProtKB-ARBA"/>
</dbReference>
<dbReference type="InterPro" id="IPR056910">
    <property type="entry name" value="TCB1-3_C2"/>
</dbReference>
<dbReference type="InterPro" id="IPR000008">
    <property type="entry name" value="C2_dom"/>
</dbReference>
<dbReference type="Pfam" id="PF00168">
    <property type="entry name" value="C2"/>
    <property type="match status" value="4"/>
</dbReference>
<feature type="compositionally biased region" description="Basic residues" evidence="11">
    <location>
        <begin position="1448"/>
        <end position="1464"/>
    </location>
</feature>
<name>A0A8X7SUA2_9BASI</name>
<feature type="transmembrane region" description="Helical" evidence="12">
    <location>
        <begin position="324"/>
        <end position="345"/>
    </location>
</feature>
<feature type="region of interest" description="Disordered" evidence="11">
    <location>
        <begin position="961"/>
        <end position="988"/>
    </location>
</feature>
<evidence type="ECO:0008006" key="17">
    <source>
        <dbReference type="Google" id="ProtNLM"/>
    </source>
</evidence>
<evidence type="ECO:0000256" key="5">
    <source>
        <dbReference type="ARBA" id="ARBA00022737"/>
    </source>
</evidence>
<dbReference type="EMBL" id="LWDE02001058">
    <property type="protein sequence ID" value="KAE8242626.1"/>
    <property type="molecule type" value="Genomic_DNA"/>
</dbReference>
<dbReference type="PANTHER" id="PTHR46980">
    <property type="entry name" value="TRICALBIN-1-RELATED"/>
    <property type="match status" value="1"/>
</dbReference>
<dbReference type="PROSITE" id="PS50004">
    <property type="entry name" value="C2"/>
    <property type="match status" value="4"/>
</dbReference>
<dbReference type="PRINTS" id="PR00360">
    <property type="entry name" value="C2DOMAIN"/>
</dbReference>
<dbReference type="PANTHER" id="PTHR46980:SF2">
    <property type="entry name" value="TRICALBIN-1-RELATED"/>
    <property type="match status" value="1"/>
</dbReference>
<keyword evidence="9" id="KW-0446">Lipid-binding</keyword>
<feature type="compositionally biased region" description="Basic and acidic residues" evidence="11">
    <location>
        <begin position="114"/>
        <end position="126"/>
    </location>
</feature>
<feature type="compositionally biased region" description="Acidic residues" evidence="11">
    <location>
        <begin position="28"/>
        <end position="43"/>
    </location>
</feature>
<dbReference type="GO" id="GO:0005789">
    <property type="term" value="C:endoplasmic reticulum membrane"/>
    <property type="evidence" value="ECO:0007669"/>
    <property type="project" value="UniProtKB-SubCell"/>
</dbReference>
<keyword evidence="7 12" id="KW-1133">Transmembrane helix</keyword>
<dbReference type="CDD" id="cd21678">
    <property type="entry name" value="SMP_TCB"/>
    <property type="match status" value="1"/>
</dbReference>
<evidence type="ECO:0000256" key="9">
    <source>
        <dbReference type="ARBA" id="ARBA00023121"/>
    </source>
</evidence>
<feature type="transmembrane region" description="Helical" evidence="12">
    <location>
        <begin position="240"/>
        <end position="261"/>
    </location>
</feature>
<accession>A0A8X7SUA2</accession>
<evidence type="ECO:0000259" key="14">
    <source>
        <dbReference type="PROSITE" id="PS51847"/>
    </source>
</evidence>
<dbReference type="Pfam" id="PF25669">
    <property type="entry name" value="SMP_MUG190-like"/>
    <property type="match status" value="1"/>
</dbReference>
<evidence type="ECO:0000256" key="1">
    <source>
        <dbReference type="ARBA" id="ARBA00004586"/>
    </source>
</evidence>
<protein>
    <recommendedName>
        <fullName evidence="17">Transmembrane protein</fullName>
    </recommendedName>
</protein>
<keyword evidence="8" id="KW-0445">Lipid transport</keyword>